<protein>
    <submittedName>
        <fullName evidence="4">EAL domain-containing protein</fullName>
    </submittedName>
</protein>
<keyword evidence="5" id="KW-1185">Reference proteome</keyword>
<sequence>MLALVTLTLGNFIWLLLDMQYLNPSRRFVANLFWIMSYPLFLMALVNRTQTGGFLLSDRHYRFNLSIYMIVAMSVSYHFLIQPFHLAADYPFHIYAITFVYQFVDLGILFLGIILYYMVQAGKTERAVLFLVTGLILQATADVMMVVSYPDTTSTMYLLWTIAPLFIGLTGLLYRERPSDTWKEHRTILNPEYELYLPYASGILLIVLVINSYDWHFNVLSVALIVTYFLIVGRQFFMIRENKQILSQMEYLAFHDSLTSLPNRHSLITDLKRHVSSEHERLALLMIDLDRFKYINDSLGHQIGDRVLIAVAEHIGLIIKEKERLYRLGGDEFVVLLRNGSEEHARFFANALLDLFVIDMTVAGKTMNLTPSIGISLFPDHSKNAEDLLTKADVAMYEVKENGKNNYLVFDSEMMTKIQRKMEIEKALKYALEEKQFHLVYQPKINLQSGQLDGVEALLRWHHSRLGIISPMEFIPAAEETGMIVDIGCWVMRKACEQVKAWQSLGPTELHVAVNVSVIQLEDDAFIDSVRHILDQTKLGPHCLELEITESIMQNTKDTTIILHQLKELGVRTSIDDFGTGYSSLHVLQHLPIDALKIDQSFVRGLDESASSPMVKTIIELGLNLDLDIIAEGIETDFQLQFLKQNGCTLGQGYLLSKPLDRADFERYLKTFSAIH</sequence>
<dbReference type="Gene3D" id="3.20.20.450">
    <property type="entry name" value="EAL domain"/>
    <property type="match status" value="1"/>
</dbReference>
<feature type="domain" description="GGDEF" evidence="3">
    <location>
        <begin position="280"/>
        <end position="412"/>
    </location>
</feature>
<name>A0ABY5FR05_9BACL</name>
<dbReference type="InterPro" id="IPR043128">
    <property type="entry name" value="Rev_trsase/Diguanyl_cyclase"/>
</dbReference>
<dbReference type="PROSITE" id="PS50887">
    <property type="entry name" value="GGDEF"/>
    <property type="match status" value="1"/>
</dbReference>
<keyword evidence="1" id="KW-1133">Transmembrane helix</keyword>
<dbReference type="Pfam" id="PF00563">
    <property type="entry name" value="EAL"/>
    <property type="match status" value="1"/>
</dbReference>
<dbReference type="Pfam" id="PF00990">
    <property type="entry name" value="GGDEF"/>
    <property type="match status" value="1"/>
</dbReference>
<dbReference type="PANTHER" id="PTHR44757">
    <property type="entry name" value="DIGUANYLATE CYCLASE DGCP"/>
    <property type="match status" value="1"/>
</dbReference>
<dbReference type="PROSITE" id="PS50883">
    <property type="entry name" value="EAL"/>
    <property type="match status" value="1"/>
</dbReference>
<dbReference type="PANTHER" id="PTHR44757:SF2">
    <property type="entry name" value="BIOFILM ARCHITECTURE MAINTENANCE PROTEIN MBAA"/>
    <property type="match status" value="1"/>
</dbReference>
<dbReference type="SMART" id="SM00267">
    <property type="entry name" value="GGDEF"/>
    <property type="match status" value="1"/>
</dbReference>
<feature type="transmembrane region" description="Helical" evidence="1">
    <location>
        <begin position="128"/>
        <end position="149"/>
    </location>
</feature>
<dbReference type="SMART" id="SM00052">
    <property type="entry name" value="EAL"/>
    <property type="match status" value="1"/>
</dbReference>
<dbReference type="InterPro" id="IPR052155">
    <property type="entry name" value="Biofilm_reg_signaling"/>
</dbReference>
<dbReference type="EMBL" id="CP101462">
    <property type="protein sequence ID" value="UTT43548.1"/>
    <property type="molecule type" value="Genomic_DNA"/>
</dbReference>
<feature type="transmembrane region" description="Helical" evidence="1">
    <location>
        <begin position="195"/>
        <end position="213"/>
    </location>
</feature>
<proteinExistence type="predicted"/>
<feature type="transmembrane region" description="Helical" evidence="1">
    <location>
        <begin position="219"/>
        <end position="239"/>
    </location>
</feature>
<gene>
    <name evidence="4" type="ORF">NMQ00_03335</name>
</gene>
<reference evidence="4" key="1">
    <citation type="submission" date="2022-07" db="EMBL/GenBank/DDBJ databases">
        <title>Complete genome of CX2.</title>
        <authorList>
            <person name="Cao G."/>
        </authorList>
    </citation>
    <scope>NUCLEOTIDE SEQUENCE</scope>
    <source>
        <strain evidence="4">CX2</strain>
    </source>
</reference>
<dbReference type="NCBIfam" id="TIGR00254">
    <property type="entry name" value="GGDEF"/>
    <property type="match status" value="1"/>
</dbReference>
<keyword evidence="1" id="KW-0472">Membrane</keyword>
<evidence type="ECO:0000259" key="3">
    <source>
        <dbReference type="PROSITE" id="PS50887"/>
    </source>
</evidence>
<feature type="transmembrane region" description="Helical" evidence="1">
    <location>
        <begin position="92"/>
        <end position="116"/>
    </location>
</feature>
<dbReference type="CDD" id="cd01949">
    <property type="entry name" value="GGDEF"/>
    <property type="match status" value="1"/>
</dbReference>
<organism evidence="4 5">
    <name type="scientific">Exiguobacterium aurantiacum</name>
    <dbReference type="NCBI Taxonomy" id="33987"/>
    <lineage>
        <taxon>Bacteria</taxon>
        <taxon>Bacillati</taxon>
        <taxon>Bacillota</taxon>
        <taxon>Bacilli</taxon>
        <taxon>Bacillales</taxon>
        <taxon>Bacillales Family XII. Incertae Sedis</taxon>
        <taxon>Exiguobacterium</taxon>
    </lineage>
</organism>
<dbReference type="InterPro" id="IPR029787">
    <property type="entry name" value="Nucleotide_cyclase"/>
</dbReference>
<keyword evidence="1" id="KW-0812">Transmembrane</keyword>
<dbReference type="InterPro" id="IPR035919">
    <property type="entry name" value="EAL_sf"/>
</dbReference>
<feature type="transmembrane region" description="Helical" evidence="1">
    <location>
        <begin position="28"/>
        <end position="46"/>
    </location>
</feature>
<dbReference type="RefSeq" id="WP_255177925.1">
    <property type="nucleotide sequence ID" value="NZ_CP101462.1"/>
</dbReference>
<dbReference type="InterPro" id="IPR001633">
    <property type="entry name" value="EAL_dom"/>
</dbReference>
<dbReference type="SUPFAM" id="SSF141868">
    <property type="entry name" value="EAL domain-like"/>
    <property type="match status" value="1"/>
</dbReference>
<feature type="transmembrane region" description="Helical" evidence="1">
    <location>
        <begin position="155"/>
        <end position="174"/>
    </location>
</feature>
<dbReference type="SUPFAM" id="SSF55073">
    <property type="entry name" value="Nucleotide cyclase"/>
    <property type="match status" value="1"/>
</dbReference>
<feature type="transmembrane region" description="Helical" evidence="1">
    <location>
        <begin position="67"/>
        <end position="86"/>
    </location>
</feature>
<evidence type="ECO:0000259" key="2">
    <source>
        <dbReference type="PROSITE" id="PS50883"/>
    </source>
</evidence>
<dbReference type="Proteomes" id="UP001060325">
    <property type="component" value="Chromosome"/>
</dbReference>
<evidence type="ECO:0000313" key="5">
    <source>
        <dbReference type="Proteomes" id="UP001060325"/>
    </source>
</evidence>
<dbReference type="InterPro" id="IPR000160">
    <property type="entry name" value="GGDEF_dom"/>
</dbReference>
<accession>A0ABY5FR05</accession>
<feature type="domain" description="EAL" evidence="2">
    <location>
        <begin position="421"/>
        <end position="673"/>
    </location>
</feature>
<dbReference type="CDD" id="cd01948">
    <property type="entry name" value="EAL"/>
    <property type="match status" value="1"/>
</dbReference>
<dbReference type="Gene3D" id="3.30.70.270">
    <property type="match status" value="1"/>
</dbReference>
<evidence type="ECO:0000313" key="4">
    <source>
        <dbReference type="EMBL" id="UTT43548.1"/>
    </source>
</evidence>
<evidence type="ECO:0000256" key="1">
    <source>
        <dbReference type="SAM" id="Phobius"/>
    </source>
</evidence>